<keyword evidence="3" id="KW-1185">Reference proteome</keyword>
<dbReference type="PANTHER" id="PTHR43441:SF10">
    <property type="entry name" value="ACETYLTRANSFERASE"/>
    <property type="match status" value="1"/>
</dbReference>
<organism evidence="2 3">
    <name type="scientific">Prauserella flavalba</name>
    <dbReference type="NCBI Taxonomy" id="1477506"/>
    <lineage>
        <taxon>Bacteria</taxon>
        <taxon>Bacillati</taxon>
        <taxon>Actinomycetota</taxon>
        <taxon>Actinomycetes</taxon>
        <taxon>Pseudonocardiales</taxon>
        <taxon>Pseudonocardiaceae</taxon>
        <taxon>Prauserella</taxon>
    </lineage>
</organism>
<dbReference type="SUPFAM" id="SSF55729">
    <property type="entry name" value="Acyl-CoA N-acyltransferases (Nat)"/>
    <property type="match status" value="1"/>
</dbReference>
<accession>A0A318LXC7</accession>
<gene>
    <name evidence="2" type="ORF">BA062_10280</name>
</gene>
<dbReference type="GO" id="GO:0005737">
    <property type="term" value="C:cytoplasm"/>
    <property type="evidence" value="ECO:0007669"/>
    <property type="project" value="TreeGrafter"/>
</dbReference>
<dbReference type="GO" id="GO:1990189">
    <property type="term" value="F:protein N-terminal-serine acetyltransferase activity"/>
    <property type="evidence" value="ECO:0007669"/>
    <property type="project" value="TreeGrafter"/>
</dbReference>
<reference evidence="2 3" key="1">
    <citation type="submission" date="2016-07" db="EMBL/GenBank/DDBJ databases">
        <title>Draft genome sequence of Prauserella sp. YIM 121212, isolated from alkaline soil.</title>
        <authorList>
            <person name="Ruckert C."/>
            <person name="Albersmeier A."/>
            <person name="Jiang C.-L."/>
            <person name="Jiang Y."/>
            <person name="Kalinowski J."/>
            <person name="Schneider O."/>
            <person name="Winkler A."/>
            <person name="Zotchev S.B."/>
        </authorList>
    </citation>
    <scope>NUCLEOTIDE SEQUENCE [LARGE SCALE GENOMIC DNA]</scope>
    <source>
        <strain evidence="2 3">YIM 121212</strain>
    </source>
</reference>
<dbReference type="InterPro" id="IPR000182">
    <property type="entry name" value="GNAT_dom"/>
</dbReference>
<dbReference type="Pfam" id="PF13302">
    <property type="entry name" value="Acetyltransf_3"/>
    <property type="match status" value="1"/>
</dbReference>
<dbReference type="PANTHER" id="PTHR43441">
    <property type="entry name" value="RIBOSOMAL-PROTEIN-SERINE ACETYLTRANSFERASE"/>
    <property type="match status" value="1"/>
</dbReference>
<comment type="caution">
    <text evidence="2">The sequence shown here is derived from an EMBL/GenBank/DDBJ whole genome shotgun (WGS) entry which is preliminary data.</text>
</comment>
<evidence type="ECO:0000259" key="1">
    <source>
        <dbReference type="PROSITE" id="PS51186"/>
    </source>
</evidence>
<dbReference type="Proteomes" id="UP000247892">
    <property type="component" value="Unassembled WGS sequence"/>
</dbReference>
<proteinExistence type="predicted"/>
<evidence type="ECO:0000313" key="2">
    <source>
        <dbReference type="EMBL" id="PXY36888.1"/>
    </source>
</evidence>
<evidence type="ECO:0000313" key="3">
    <source>
        <dbReference type="Proteomes" id="UP000247892"/>
    </source>
</evidence>
<sequence>MTHPPHSALTAGRGLAPGWAGRKVRLREIDPADHRTLIGFDRAAARERSAQVGGYRHWAAHRAGAPASGDSHFAIETLRGGMLVGSLCLSQDDTESDRFSYGIGIGAQHRRCGYASDAITVLLSFMFFERSFRRCQVSIYGGNVGSLSLHGALGFREEARLRDTELSLGGIRYVVLMGITAPEFAARHRDVMLAHAEPGPRRGRHWRPRRGRHRHG</sequence>
<dbReference type="EMBL" id="MASU01000005">
    <property type="protein sequence ID" value="PXY36888.1"/>
    <property type="molecule type" value="Genomic_DNA"/>
</dbReference>
<keyword evidence="2" id="KW-0808">Transferase</keyword>
<dbReference type="GO" id="GO:0008999">
    <property type="term" value="F:protein-N-terminal-alanine acetyltransferase activity"/>
    <property type="evidence" value="ECO:0007669"/>
    <property type="project" value="TreeGrafter"/>
</dbReference>
<dbReference type="Gene3D" id="3.40.630.30">
    <property type="match status" value="1"/>
</dbReference>
<feature type="domain" description="N-acetyltransferase" evidence="1">
    <location>
        <begin position="24"/>
        <end position="182"/>
    </location>
</feature>
<dbReference type="InterPro" id="IPR051908">
    <property type="entry name" value="Ribosomal_N-acetyltransferase"/>
</dbReference>
<protein>
    <submittedName>
        <fullName evidence="2">Acetyltransferase</fullName>
    </submittedName>
</protein>
<dbReference type="InterPro" id="IPR016181">
    <property type="entry name" value="Acyl_CoA_acyltransferase"/>
</dbReference>
<dbReference type="AlphaFoldDB" id="A0A318LXC7"/>
<name>A0A318LXC7_9PSEU</name>
<dbReference type="OrthoDB" id="9814648at2"/>
<dbReference type="PROSITE" id="PS51186">
    <property type="entry name" value="GNAT"/>
    <property type="match status" value="1"/>
</dbReference>